<keyword evidence="3 6" id="KW-0732">Signal</keyword>
<dbReference type="EMBL" id="MVGC01000014">
    <property type="protein sequence ID" value="RJE26827.1"/>
    <property type="molecule type" value="Genomic_DNA"/>
</dbReference>
<name>A0A3A2ZZM5_9EURO</name>
<organism evidence="7 8">
    <name type="scientific">Aspergillus sclerotialis</name>
    <dbReference type="NCBI Taxonomy" id="2070753"/>
    <lineage>
        <taxon>Eukaryota</taxon>
        <taxon>Fungi</taxon>
        <taxon>Dikarya</taxon>
        <taxon>Ascomycota</taxon>
        <taxon>Pezizomycotina</taxon>
        <taxon>Eurotiomycetes</taxon>
        <taxon>Eurotiomycetidae</taxon>
        <taxon>Eurotiales</taxon>
        <taxon>Aspergillaceae</taxon>
        <taxon>Aspergillus</taxon>
        <taxon>Aspergillus subgen. Polypaecilum</taxon>
    </lineage>
</organism>
<comment type="caution">
    <text evidence="7">The sequence shown here is derived from an EMBL/GenBank/DDBJ whole genome shotgun (WGS) entry which is preliminary data.</text>
</comment>
<sequence length="526" mass="59478">MRPSLFAAASLSLLLPGTATAFKHPKIFIPEIPISAEKAGISKVHTFQQLIDHENPELGTFPQRYWYNDEWWEGKGAPVVLFTPGEVEAPRYVPYLTENTTTGLFAKETKGAVVLLEHRYWGTSTPFENLTAETLQYLTLKQSIADLTHFAKTVDLPFDTDHSSNADNAPWVISGGSYSGALAAWTESTSPGTFWAYHASSAPVEAIYDYWRYFVPVQEGMPKNCSRDIDRVMRHIDHVHRTGNLKRQRELKKMFGLEELEHFDDLAQAIENGPWLWQSNSFTTGYSGFYQFCDAVENVEAGTKHIPGPHGVGLHKALEGYAKWFKTSYLPGACADYGYWKDNHTVACFDTHSPSNPMYTDLTTNNTFDRQWIWFCCNEPFFYWQSAAPWWHPTLVSRTADAEYFQRQCPLFFPETNGYTYGSAKGKTAQDVNKWTGGWSDRKAKRLIYSNGQFDPWRETGVSATGRPGGPMKSTPETPILIVPGGLHTSDMRVSNGEANPGVMDVINAEVAQIKTWVEEYYQEKK</sequence>
<gene>
    <name evidence="7" type="ORF">PHISCL_00852</name>
</gene>
<comment type="similarity">
    <text evidence="1">Belongs to the peptidase S28 family.</text>
</comment>
<dbReference type="GO" id="GO:0006508">
    <property type="term" value="P:proteolysis"/>
    <property type="evidence" value="ECO:0007669"/>
    <property type="project" value="UniProtKB-KW"/>
</dbReference>
<dbReference type="FunFam" id="3.40.50.1820:FF:000165">
    <property type="entry name" value="Serine peptidase, putative"/>
    <property type="match status" value="1"/>
</dbReference>
<accession>A0A3A2ZZM5</accession>
<dbReference type="STRING" id="2070753.A0A3A2ZZM5"/>
<keyword evidence="8" id="KW-1185">Reference proteome</keyword>
<feature type="signal peptide" evidence="6">
    <location>
        <begin position="1"/>
        <end position="21"/>
    </location>
</feature>
<evidence type="ECO:0000313" key="8">
    <source>
        <dbReference type="Proteomes" id="UP000266188"/>
    </source>
</evidence>
<dbReference type="PANTHER" id="PTHR11010">
    <property type="entry name" value="PROTEASE S28 PRO-X CARBOXYPEPTIDASE-RELATED"/>
    <property type="match status" value="1"/>
</dbReference>
<feature type="chain" id="PRO_5017190201" evidence="6">
    <location>
        <begin position="22"/>
        <end position="526"/>
    </location>
</feature>
<evidence type="ECO:0000313" key="7">
    <source>
        <dbReference type="EMBL" id="RJE26827.1"/>
    </source>
</evidence>
<reference evidence="8" key="1">
    <citation type="submission" date="2017-02" db="EMBL/GenBank/DDBJ databases">
        <authorList>
            <person name="Tafer H."/>
            <person name="Lopandic K."/>
        </authorList>
    </citation>
    <scope>NUCLEOTIDE SEQUENCE [LARGE SCALE GENOMIC DNA]</scope>
    <source>
        <strain evidence="8">CBS 366.77</strain>
    </source>
</reference>
<evidence type="ECO:0000256" key="5">
    <source>
        <dbReference type="ARBA" id="ARBA00023180"/>
    </source>
</evidence>
<dbReference type="PANTHER" id="PTHR11010:SF23">
    <property type="entry name" value="SERINE PEPTIDASE"/>
    <property type="match status" value="1"/>
</dbReference>
<dbReference type="GO" id="GO:0004180">
    <property type="term" value="F:carboxypeptidase activity"/>
    <property type="evidence" value="ECO:0007669"/>
    <property type="project" value="UniProtKB-KW"/>
</dbReference>
<dbReference type="Proteomes" id="UP000266188">
    <property type="component" value="Unassembled WGS sequence"/>
</dbReference>
<evidence type="ECO:0000256" key="3">
    <source>
        <dbReference type="ARBA" id="ARBA00022729"/>
    </source>
</evidence>
<keyword evidence="5" id="KW-0325">Glycoprotein</keyword>
<dbReference type="Gene3D" id="3.40.50.1820">
    <property type="entry name" value="alpha/beta hydrolase"/>
    <property type="match status" value="2"/>
</dbReference>
<dbReference type="Pfam" id="PF05577">
    <property type="entry name" value="Peptidase_S28"/>
    <property type="match status" value="1"/>
</dbReference>
<dbReference type="SUPFAM" id="SSF53474">
    <property type="entry name" value="alpha/beta-Hydrolases"/>
    <property type="match status" value="1"/>
</dbReference>
<proteinExistence type="inferred from homology"/>
<keyword evidence="4" id="KW-0378">Hydrolase</keyword>
<dbReference type="GO" id="GO:0008239">
    <property type="term" value="F:dipeptidyl-peptidase activity"/>
    <property type="evidence" value="ECO:0007669"/>
    <property type="project" value="TreeGrafter"/>
</dbReference>
<evidence type="ECO:0000256" key="6">
    <source>
        <dbReference type="SAM" id="SignalP"/>
    </source>
</evidence>
<dbReference type="AlphaFoldDB" id="A0A3A2ZZM5"/>
<dbReference type="OrthoDB" id="1735038at2759"/>
<evidence type="ECO:0000256" key="4">
    <source>
        <dbReference type="ARBA" id="ARBA00022801"/>
    </source>
</evidence>
<dbReference type="InterPro" id="IPR029058">
    <property type="entry name" value="AB_hydrolase_fold"/>
</dbReference>
<keyword evidence="2" id="KW-0645">Protease</keyword>
<keyword evidence="7" id="KW-0121">Carboxypeptidase</keyword>
<evidence type="ECO:0000256" key="1">
    <source>
        <dbReference type="ARBA" id="ARBA00011079"/>
    </source>
</evidence>
<dbReference type="GO" id="GO:0070008">
    <property type="term" value="F:serine-type exopeptidase activity"/>
    <property type="evidence" value="ECO:0007669"/>
    <property type="project" value="InterPro"/>
</dbReference>
<dbReference type="InterPro" id="IPR008758">
    <property type="entry name" value="Peptidase_S28"/>
</dbReference>
<protein>
    <submittedName>
        <fullName evidence="7">Serine carboxypeptidase S28</fullName>
    </submittedName>
</protein>
<evidence type="ECO:0000256" key="2">
    <source>
        <dbReference type="ARBA" id="ARBA00022670"/>
    </source>
</evidence>